<dbReference type="OrthoDB" id="2663118at2"/>
<dbReference type="Proteomes" id="UP000077355">
    <property type="component" value="Unassembled WGS sequence"/>
</dbReference>
<protein>
    <submittedName>
        <fullName evidence="1">Uncharacterized protein</fullName>
    </submittedName>
</protein>
<evidence type="ECO:0000313" key="2">
    <source>
        <dbReference type="Proteomes" id="UP000077355"/>
    </source>
</evidence>
<name>A0A168PKU5_9BACL</name>
<proteinExistence type="predicted"/>
<organism evidence="1 2">
    <name type="scientific">Paenibacillus antarcticus</name>
    <dbReference type="NCBI Taxonomy" id="253703"/>
    <lineage>
        <taxon>Bacteria</taxon>
        <taxon>Bacillati</taxon>
        <taxon>Bacillota</taxon>
        <taxon>Bacilli</taxon>
        <taxon>Bacillales</taxon>
        <taxon>Paenibacillaceae</taxon>
        <taxon>Paenibacillus</taxon>
    </lineage>
</organism>
<dbReference type="AlphaFoldDB" id="A0A168PKU5"/>
<reference evidence="1 2" key="1">
    <citation type="submission" date="2016-03" db="EMBL/GenBank/DDBJ databases">
        <title>Draft genome sequence of Paenibacillus antarcticus CECT 5836.</title>
        <authorList>
            <person name="Shin S.-K."/>
            <person name="Yi H."/>
        </authorList>
    </citation>
    <scope>NUCLEOTIDE SEQUENCE [LARGE SCALE GENOMIC DNA]</scope>
    <source>
        <strain evidence="1 2">CECT 5836</strain>
    </source>
</reference>
<dbReference type="RefSeq" id="WP_068648829.1">
    <property type="nucleotide sequence ID" value="NZ_CP043611.1"/>
</dbReference>
<sequence>MFKKLPGLCVIIILLGLQIACSTELKGNENPSANTKTEVIINKSMKSIPYKQLVYTKYSSRFTWESSNVEDLPKEIIKNYEDYKNSVPGGFIVKETQTTYYICVSIGKKESVTEGFKIKSLRLPDVYTEDDPTLTIEVIPVSNENNSDKEMKGQVSVRALISVSKEDLPDGVIINAISMSLED</sequence>
<keyword evidence="2" id="KW-1185">Reference proteome</keyword>
<evidence type="ECO:0000313" key="1">
    <source>
        <dbReference type="EMBL" id="OAB46862.1"/>
    </source>
</evidence>
<dbReference type="EMBL" id="LVJI01000014">
    <property type="protein sequence ID" value="OAB46862.1"/>
    <property type="molecule type" value="Genomic_DNA"/>
</dbReference>
<comment type="caution">
    <text evidence="1">The sequence shown here is derived from an EMBL/GenBank/DDBJ whole genome shotgun (WGS) entry which is preliminary data.</text>
</comment>
<accession>A0A168PKU5</accession>
<gene>
    <name evidence="1" type="ORF">PBAT_09365</name>
</gene>